<keyword evidence="3" id="KW-1185">Reference proteome</keyword>
<evidence type="ECO:0000259" key="1">
    <source>
        <dbReference type="Pfam" id="PF14344"/>
    </source>
</evidence>
<feature type="domain" description="DUF4397" evidence="1">
    <location>
        <begin position="45"/>
        <end position="158"/>
    </location>
</feature>
<dbReference type="AlphaFoldDB" id="A0A4R0N2C3"/>
<sequence length="239" mass="25665">MTKNFTSITSKKSFLNKFYLAIVLFSAISFSSCKKDTPVETAFTAVSVFNASPTFSTYDVYLNDSKANAAALPFGGGLNYAKVSPGTYNIKFTTSGRPESLLTKSITLLQNTYFSYFLINRPTGLDGLLLTDDLSATSSTNAFVRFINLSPDAPALDLVINAGATITTNKLFKEASTYTSLTAGTFTFDIKDKATGNVLASLPGSVIAAGFHYTIIARGLVTPANSNEHPFSAQLFKQQ</sequence>
<dbReference type="InterPro" id="IPR025510">
    <property type="entry name" value="DUF4397"/>
</dbReference>
<comment type="caution">
    <text evidence="2">The sequence shown here is derived from an EMBL/GenBank/DDBJ whole genome shotgun (WGS) entry which is preliminary data.</text>
</comment>
<reference evidence="2 3" key="1">
    <citation type="submission" date="2019-02" db="EMBL/GenBank/DDBJ databases">
        <title>Pedobacter sp. RP-1-13 sp. nov., isolated from Arctic soil.</title>
        <authorList>
            <person name="Dahal R.H."/>
        </authorList>
    </citation>
    <scope>NUCLEOTIDE SEQUENCE [LARGE SCALE GENOMIC DNA]</scope>
    <source>
        <strain evidence="2 3">RP-1-13</strain>
    </source>
</reference>
<dbReference type="PROSITE" id="PS51257">
    <property type="entry name" value="PROKAR_LIPOPROTEIN"/>
    <property type="match status" value="1"/>
</dbReference>
<name>A0A4R0N2C3_9SPHI</name>
<dbReference type="EMBL" id="SJSK01000001">
    <property type="protein sequence ID" value="TCC93900.1"/>
    <property type="molecule type" value="Genomic_DNA"/>
</dbReference>
<proteinExistence type="predicted"/>
<evidence type="ECO:0000313" key="3">
    <source>
        <dbReference type="Proteomes" id="UP000292884"/>
    </source>
</evidence>
<accession>A0A4R0N2C3</accession>
<dbReference type="Proteomes" id="UP000292884">
    <property type="component" value="Unassembled WGS sequence"/>
</dbReference>
<evidence type="ECO:0000313" key="2">
    <source>
        <dbReference type="EMBL" id="TCC93900.1"/>
    </source>
</evidence>
<dbReference type="RefSeq" id="WP_131551767.1">
    <property type="nucleotide sequence ID" value="NZ_SJSK01000001.1"/>
</dbReference>
<dbReference type="Pfam" id="PF14344">
    <property type="entry name" value="DUF4397"/>
    <property type="match status" value="1"/>
</dbReference>
<dbReference type="OrthoDB" id="9792011at2"/>
<organism evidence="2 3">
    <name type="scientific">Pedobacter frigiditerrae</name>
    <dbReference type="NCBI Taxonomy" id="2530452"/>
    <lineage>
        <taxon>Bacteria</taxon>
        <taxon>Pseudomonadati</taxon>
        <taxon>Bacteroidota</taxon>
        <taxon>Sphingobacteriia</taxon>
        <taxon>Sphingobacteriales</taxon>
        <taxon>Sphingobacteriaceae</taxon>
        <taxon>Pedobacter</taxon>
    </lineage>
</organism>
<gene>
    <name evidence="2" type="ORF">EZ428_03770</name>
</gene>
<protein>
    <submittedName>
        <fullName evidence="2">DUF4397 domain-containing protein</fullName>
    </submittedName>
</protein>